<dbReference type="OrthoDB" id="1894403at2759"/>
<sequence length="454" mass="51187">MEEEEEQQTTFITASKHAPPSLISLSNFSPSTPRRLSSQFNNPTRPINSSRRLSWVSLQGRLVNADEASCGEAIKGGLSNDDIIAWDLFSPIHRVLVVAIIAITTNELRKNKQILSLRRAVDLRDQVLLSMQQKLDDLCEQVNTMKDRPENVDDFSFAKNEGFQLSNDTSSNNIILSNCGYCICEQHLVQENAMRDPIEKASGGDEMLKFKMAHTMLVEQEERRMSDLSDWASSVTSAADIQINAEQDIYNLQRECDEKNATIRELSAAVQAADVSGSKRIAELEDVIRRKNMIITKLKKDMMVLEQKVVHLVRLRRPSSSNVSTQQLPVMTENFLFDMDSTTNSSSSDSDSDFKNQPQVSVPHEDLNVPSNNKNPAAASQRALQATISFPRTAERPPKQWPISPLKENTMNQINNSKVTLRPKQLISTLGDQRKGRRRSQYGLKQTTPVKRWS</sequence>
<feature type="region of interest" description="Disordered" evidence="2">
    <location>
        <begin position="429"/>
        <end position="454"/>
    </location>
</feature>
<keyword evidence="1" id="KW-0175">Coiled coil</keyword>
<gene>
    <name evidence="3" type="ORF">IFM89_007091</name>
</gene>
<feature type="region of interest" description="Disordered" evidence="2">
    <location>
        <begin position="1"/>
        <end position="20"/>
    </location>
</feature>
<evidence type="ECO:0000256" key="2">
    <source>
        <dbReference type="SAM" id="MobiDB-lite"/>
    </source>
</evidence>
<feature type="region of interest" description="Disordered" evidence="2">
    <location>
        <begin position="339"/>
        <end position="383"/>
    </location>
</feature>
<keyword evidence="4" id="KW-1185">Reference proteome</keyword>
<evidence type="ECO:0000313" key="4">
    <source>
        <dbReference type="Proteomes" id="UP000631114"/>
    </source>
</evidence>
<accession>A0A835LLJ8</accession>
<comment type="caution">
    <text evidence="3">The sequence shown here is derived from an EMBL/GenBank/DDBJ whole genome shotgun (WGS) entry which is preliminary data.</text>
</comment>
<feature type="compositionally biased region" description="Low complexity" evidence="2">
    <location>
        <begin position="339"/>
        <end position="349"/>
    </location>
</feature>
<feature type="region of interest" description="Disordered" evidence="2">
    <location>
        <begin position="389"/>
        <end position="408"/>
    </location>
</feature>
<feature type="coiled-coil region" evidence="1">
    <location>
        <begin position="249"/>
        <end position="301"/>
    </location>
</feature>
<proteinExistence type="predicted"/>
<evidence type="ECO:0000256" key="1">
    <source>
        <dbReference type="SAM" id="Coils"/>
    </source>
</evidence>
<dbReference type="PANTHER" id="PTHR35507">
    <property type="entry name" value="OS09G0488600 PROTEIN"/>
    <property type="match status" value="1"/>
</dbReference>
<dbReference type="EMBL" id="JADFTS010000008">
    <property type="protein sequence ID" value="KAF9591761.1"/>
    <property type="molecule type" value="Genomic_DNA"/>
</dbReference>
<name>A0A835LLJ8_9MAGN</name>
<organism evidence="3 4">
    <name type="scientific">Coptis chinensis</name>
    <dbReference type="NCBI Taxonomy" id="261450"/>
    <lineage>
        <taxon>Eukaryota</taxon>
        <taxon>Viridiplantae</taxon>
        <taxon>Streptophyta</taxon>
        <taxon>Embryophyta</taxon>
        <taxon>Tracheophyta</taxon>
        <taxon>Spermatophyta</taxon>
        <taxon>Magnoliopsida</taxon>
        <taxon>Ranunculales</taxon>
        <taxon>Ranunculaceae</taxon>
        <taxon>Coptidoideae</taxon>
        <taxon>Coptis</taxon>
    </lineage>
</organism>
<protein>
    <submittedName>
        <fullName evidence="3">Uncharacterized protein</fullName>
    </submittedName>
</protein>
<evidence type="ECO:0000313" key="3">
    <source>
        <dbReference type="EMBL" id="KAF9591761.1"/>
    </source>
</evidence>
<dbReference type="AlphaFoldDB" id="A0A835LLJ8"/>
<feature type="compositionally biased region" description="Polar residues" evidence="2">
    <location>
        <begin position="443"/>
        <end position="454"/>
    </location>
</feature>
<reference evidence="3 4" key="1">
    <citation type="submission" date="2020-10" db="EMBL/GenBank/DDBJ databases">
        <title>The Coptis chinensis genome and diversification of protoberbering-type alkaloids.</title>
        <authorList>
            <person name="Wang B."/>
            <person name="Shu S."/>
            <person name="Song C."/>
            <person name="Liu Y."/>
        </authorList>
    </citation>
    <scope>NUCLEOTIDE SEQUENCE [LARGE SCALE GENOMIC DNA]</scope>
    <source>
        <strain evidence="3">HL-2020</strain>
        <tissue evidence="3">Leaf</tissue>
    </source>
</reference>
<dbReference type="PANTHER" id="PTHR35507:SF1">
    <property type="entry name" value="TMF_TATA_BD DOMAIN-CONTAINING PROTEIN"/>
    <property type="match status" value="1"/>
</dbReference>
<dbReference type="Proteomes" id="UP000631114">
    <property type="component" value="Unassembled WGS sequence"/>
</dbReference>